<feature type="transmembrane region" description="Helical" evidence="1">
    <location>
        <begin position="6"/>
        <end position="26"/>
    </location>
</feature>
<feature type="transmembrane region" description="Helical" evidence="1">
    <location>
        <begin position="38"/>
        <end position="57"/>
    </location>
</feature>
<dbReference type="SUPFAM" id="SSF52266">
    <property type="entry name" value="SGNH hydrolase"/>
    <property type="match status" value="1"/>
</dbReference>
<sequence length="357" mass="41877">MKNVILLILISLIFIGLFNFYLYLFLKKIRFVNFIKNFFVYFFSSLIVFIFLDFYVFKFFGHGYPSSISEEKYERASSPYDAFSGAPYYKDHNSLGFRGTEFKNNKKDNTIQIAFFGGSTGYNGDPPIINLVKKLLIEKNLEVETYNFSSVSSNHNQHIHRLIKHSNLNFDVVIFYGGANETLQTYLYDPRPGYPFNFWVRNELDKLKYLLLKYSSIYAEYEKKTGNVTAIKQIKKDINFKSDKWIGNLIKNYYSTLNKAKKISEKVINSNVCNKTKFFAFYQPISINRSDEFSKKIIIVTKKFFNNNELLIDISDSISESDFTDSIHITQSAKNIISQEIFKNIYPYIINECEWLL</sequence>
<reference evidence="2" key="2">
    <citation type="submission" date="2003-12" db="EMBL/GenBank/DDBJ databases">
        <title>Monterey Bay Coastal Ocean Microbial Observatory environmental clone sequencing.</title>
        <authorList>
            <person name="DeLong E.F."/>
        </authorList>
    </citation>
    <scope>NUCLEOTIDE SEQUENCE</scope>
</reference>
<organism evidence="2">
    <name type="scientific">uncultured marine bacterium 314</name>
    <dbReference type="NCBI Taxonomy" id="257387"/>
    <lineage>
        <taxon>Bacteria</taxon>
        <taxon>environmental samples</taxon>
    </lineage>
</organism>
<accession>Q6SHL3</accession>
<gene>
    <name evidence="2" type="ORF">MBMO_EBAC750-09G06.23</name>
</gene>
<evidence type="ECO:0008006" key="3">
    <source>
        <dbReference type="Google" id="ProtNLM"/>
    </source>
</evidence>
<proteinExistence type="predicted"/>
<keyword evidence="1" id="KW-0812">Transmembrane</keyword>
<name>Q6SHL3_9BACT</name>
<evidence type="ECO:0000256" key="1">
    <source>
        <dbReference type="SAM" id="Phobius"/>
    </source>
</evidence>
<protein>
    <recommendedName>
        <fullName evidence="3">SGNH hydrolase-type esterase domain-containing protein</fullName>
    </recommendedName>
</protein>
<keyword evidence="1" id="KW-1133">Transmembrane helix</keyword>
<evidence type="ECO:0000313" key="2">
    <source>
        <dbReference type="EMBL" id="AAR37608.1"/>
    </source>
</evidence>
<reference evidence="2" key="1">
    <citation type="submission" date="2003-11" db="EMBL/GenBank/DDBJ databases">
        <authorList>
            <person name="Heidelberg J.F."/>
            <person name="Eisen J.A."/>
            <person name="Nelson W.C."/>
            <person name="DeLong E.F."/>
        </authorList>
    </citation>
    <scope>NUCLEOTIDE SEQUENCE</scope>
</reference>
<dbReference type="EMBL" id="AY458634">
    <property type="protein sequence ID" value="AAR37608.1"/>
    <property type="molecule type" value="Genomic_DNA"/>
</dbReference>
<keyword evidence="1" id="KW-0472">Membrane</keyword>
<dbReference type="AlphaFoldDB" id="Q6SHL3"/>